<sequence>MRPLPNAGAIAATACRLLAERLDGSRVQYSVVEGGPGEEVGHALGEHVRRGVGMPPRYPFAAFGEGVVSVMRAGRTLVIRDVDTDARIAPSERGAYRSVDCLSAITVSPVKSGRIAAALTVQHDKPRNWTDGEIITVEAVAERTWAAVERVRAEAALRESEDQLRAFGEASSDVLWIRDAKTLEWVYLSPAFESIYGLSREEALSGDTWRNWLDLVEPEDREHARAEIGRARAGERVTFEYRVRRPVDGQVRALRNTDFPIRDAEGQVARIGGVGHDATRERAVQRALEYSERRLRTLVEGIPQLVWRAVDHGHWTWASPQWTEFTGQPEVESHGWGWLEPLHPDDQDAARAAWEHSKATGLFDAEYRVREEATGEFRWFHTRATPVRDQHEAIVEWLGTSTDVQDLREMQERQGVLVAELQHRTKNLMAVVRGVMVRTRQQSENLASFVATLDDRLRALARVQGLLSRLKDNGRVTFDELIRTELSAVGAIDAEGRGERVTLDGRKGIRLPSSPLQTFALAIHELATNAVKYGALGQPDGHLTVRWRLRHEGEEPRLHVTWIETGVAMPDPDAAPQGGGFGRELIERALPYQLGAETTYVLAPDGVRCTIVLPVSSTMERDDA</sequence>
<keyword evidence="15" id="KW-0675">Receptor</keyword>
<evidence type="ECO:0000259" key="16">
    <source>
        <dbReference type="PROSITE" id="PS50112"/>
    </source>
</evidence>
<evidence type="ECO:0000313" key="19">
    <source>
        <dbReference type="Proteomes" id="UP000305709"/>
    </source>
</evidence>
<dbReference type="GO" id="GO:0009881">
    <property type="term" value="F:photoreceptor activity"/>
    <property type="evidence" value="ECO:0007669"/>
    <property type="project" value="UniProtKB-KW"/>
</dbReference>
<keyword evidence="12" id="KW-0067">ATP-binding</keyword>
<keyword evidence="3" id="KW-0600">Photoreceptor protein</keyword>
<evidence type="ECO:0000256" key="15">
    <source>
        <dbReference type="ARBA" id="ARBA00023170"/>
    </source>
</evidence>
<dbReference type="Pfam" id="PF08447">
    <property type="entry name" value="PAS_3"/>
    <property type="match status" value="2"/>
</dbReference>
<dbReference type="InterPro" id="IPR011102">
    <property type="entry name" value="Sig_transdc_His_kinase_HWE"/>
</dbReference>
<evidence type="ECO:0000256" key="13">
    <source>
        <dbReference type="ARBA" id="ARBA00022991"/>
    </source>
</evidence>
<feature type="domain" description="PAS" evidence="16">
    <location>
        <begin position="160"/>
        <end position="235"/>
    </location>
</feature>
<dbReference type="InterPro" id="IPR013655">
    <property type="entry name" value="PAS_fold_3"/>
</dbReference>
<proteinExistence type="predicted"/>
<dbReference type="PROSITE" id="PS50112">
    <property type="entry name" value="PAS"/>
    <property type="match status" value="1"/>
</dbReference>
<dbReference type="SMART" id="SM00086">
    <property type="entry name" value="PAC"/>
    <property type="match status" value="2"/>
</dbReference>
<keyword evidence="9" id="KW-0677">Repeat</keyword>
<keyword evidence="5" id="KW-0716">Sensory transduction</keyword>
<feature type="domain" description="PAC" evidence="17">
    <location>
        <begin position="237"/>
        <end position="290"/>
    </location>
</feature>
<comment type="catalytic activity">
    <reaction evidence="1">
        <text>ATP + protein L-histidine = ADP + protein N-phospho-L-histidine.</text>
        <dbReference type="EC" id="2.7.13.3"/>
    </reaction>
</comment>
<dbReference type="SMART" id="SM00911">
    <property type="entry name" value="HWE_HK"/>
    <property type="match status" value="1"/>
</dbReference>
<dbReference type="InterPro" id="IPR001610">
    <property type="entry name" value="PAC"/>
</dbReference>
<dbReference type="InterPro" id="IPR035965">
    <property type="entry name" value="PAS-like_dom_sf"/>
</dbReference>
<dbReference type="Pfam" id="PF07536">
    <property type="entry name" value="HWE_HK"/>
    <property type="match status" value="1"/>
</dbReference>
<dbReference type="Gene3D" id="3.30.450.20">
    <property type="entry name" value="PAS domain"/>
    <property type="match status" value="2"/>
</dbReference>
<dbReference type="GO" id="GO:0004673">
    <property type="term" value="F:protein histidine kinase activity"/>
    <property type="evidence" value="ECO:0007669"/>
    <property type="project" value="UniProtKB-EC"/>
</dbReference>
<dbReference type="SUPFAM" id="SSF55874">
    <property type="entry name" value="ATPase domain of HSP90 chaperone/DNA topoisomerase II/histidine kinase"/>
    <property type="match status" value="1"/>
</dbReference>
<dbReference type="InterPro" id="IPR036890">
    <property type="entry name" value="HATPase_C_sf"/>
</dbReference>
<evidence type="ECO:0000313" key="18">
    <source>
        <dbReference type="EMBL" id="TNC68281.1"/>
    </source>
</evidence>
<dbReference type="OrthoDB" id="9816309at2"/>
<evidence type="ECO:0000256" key="8">
    <source>
        <dbReference type="ARBA" id="ARBA00022679"/>
    </source>
</evidence>
<dbReference type="GO" id="GO:0005524">
    <property type="term" value="F:ATP binding"/>
    <property type="evidence" value="ECO:0007669"/>
    <property type="project" value="UniProtKB-KW"/>
</dbReference>
<dbReference type="Proteomes" id="UP000305709">
    <property type="component" value="Unassembled WGS sequence"/>
</dbReference>
<keyword evidence="11" id="KW-0418">Kinase</keyword>
<evidence type="ECO:0000256" key="14">
    <source>
        <dbReference type="ARBA" id="ARBA00023026"/>
    </source>
</evidence>
<dbReference type="PROSITE" id="PS51257">
    <property type="entry name" value="PROKAR_LIPOPROTEIN"/>
    <property type="match status" value="1"/>
</dbReference>
<evidence type="ECO:0000256" key="6">
    <source>
        <dbReference type="ARBA" id="ARBA00022630"/>
    </source>
</evidence>
<accession>A0A5C4NCC4</accession>
<keyword evidence="4" id="KW-0597">Phosphoprotein</keyword>
<evidence type="ECO:0000256" key="11">
    <source>
        <dbReference type="ARBA" id="ARBA00022777"/>
    </source>
</evidence>
<dbReference type="InterPro" id="IPR000700">
    <property type="entry name" value="PAS-assoc_C"/>
</dbReference>
<evidence type="ECO:0000256" key="10">
    <source>
        <dbReference type="ARBA" id="ARBA00022741"/>
    </source>
</evidence>
<dbReference type="InterPro" id="IPR003018">
    <property type="entry name" value="GAF"/>
</dbReference>
<dbReference type="PANTHER" id="PTHR41523:SF8">
    <property type="entry name" value="ETHYLENE RESPONSE SENSOR PROTEIN"/>
    <property type="match status" value="1"/>
</dbReference>
<dbReference type="Pfam" id="PF01590">
    <property type="entry name" value="GAF"/>
    <property type="match status" value="1"/>
</dbReference>
<dbReference type="Gene3D" id="3.30.450.40">
    <property type="match status" value="1"/>
</dbReference>
<keyword evidence="19" id="KW-1185">Reference proteome</keyword>
<dbReference type="SUPFAM" id="SSF55781">
    <property type="entry name" value="GAF domain-like"/>
    <property type="match status" value="1"/>
</dbReference>
<keyword evidence="7" id="KW-0288">FMN</keyword>
<keyword evidence="6" id="KW-0285">Flavoprotein</keyword>
<dbReference type="InterPro" id="IPR000014">
    <property type="entry name" value="PAS"/>
</dbReference>
<evidence type="ECO:0000256" key="4">
    <source>
        <dbReference type="ARBA" id="ARBA00022553"/>
    </source>
</evidence>
<evidence type="ECO:0000256" key="9">
    <source>
        <dbReference type="ARBA" id="ARBA00022737"/>
    </source>
</evidence>
<gene>
    <name evidence="18" type="ORF">FHG71_14930</name>
</gene>
<keyword evidence="13" id="KW-0157">Chromophore</keyword>
<keyword evidence="14" id="KW-0843">Virulence</keyword>
<dbReference type="FunFam" id="3.30.450.20:FF:000099">
    <property type="entry name" value="Sensory box sensor histidine kinase"/>
    <property type="match status" value="1"/>
</dbReference>
<dbReference type="SMART" id="SM00091">
    <property type="entry name" value="PAS"/>
    <property type="match status" value="2"/>
</dbReference>
<name>A0A5C4NCC4_9RHOB</name>
<protein>
    <recommendedName>
        <fullName evidence="2">histidine kinase</fullName>
        <ecNumber evidence="2">2.7.13.3</ecNumber>
    </recommendedName>
</protein>
<dbReference type="NCBIfam" id="TIGR00229">
    <property type="entry name" value="sensory_box"/>
    <property type="match status" value="2"/>
</dbReference>
<dbReference type="PROSITE" id="PS50113">
    <property type="entry name" value="PAC"/>
    <property type="match status" value="2"/>
</dbReference>
<evidence type="ECO:0000256" key="3">
    <source>
        <dbReference type="ARBA" id="ARBA00022543"/>
    </source>
</evidence>
<comment type="caution">
    <text evidence="18">The sequence shown here is derived from an EMBL/GenBank/DDBJ whole genome shotgun (WGS) entry which is preliminary data.</text>
</comment>
<dbReference type="EMBL" id="VDFV01000025">
    <property type="protein sequence ID" value="TNC68281.1"/>
    <property type="molecule type" value="Genomic_DNA"/>
</dbReference>
<organism evidence="18 19">
    <name type="scientific">Rubellimicrobium roseum</name>
    <dbReference type="NCBI Taxonomy" id="687525"/>
    <lineage>
        <taxon>Bacteria</taxon>
        <taxon>Pseudomonadati</taxon>
        <taxon>Pseudomonadota</taxon>
        <taxon>Alphaproteobacteria</taxon>
        <taxon>Rhodobacterales</taxon>
        <taxon>Roseobacteraceae</taxon>
        <taxon>Rubellimicrobium</taxon>
    </lineage>
</organism>
<feature type="domain" description="PAC" evidence="17">
    <location>
        <begin position="363"/>
        <end position="416"/>
    </location>
</feature>
<evidence type="ECO:0000256" key="12">
    <source>
        <dbReference type="ARBA" id="ARBA00022840"/>
    </source>
</evidence>
<dbReference type="SUPFAM" id="SSF55785">
    <property type="entry name" value="PYP-like sensor domain (PAS domain)"/>
    <property type="match status" value="2"/>
</dbReference>
<evidence type="ECO:0000259" key="17">
    <source>
        <dbReference type="PROSITE" id="PS50113"/>
    </source>
</evidence>
<dbReference type="PANTHER" id="PTHR41523">
    <property type="entry name" value="TWO-COMPONENT SYSTEM SENSOR PROTEIN"/>
    <property type="match status" value="1"/>
</dbReference>
<keyword evidence="8" id="KW-0808">Transferase</keyword>
<keyword evidence="10" id="KW-0547">Nucleotide-binding</keyword>
<dbReference type="Gene3D" id="3.30.565.10">
    <property type="entry name" value="Histidine kinase-like ATPase, C-terminal domain"/>
    <property type="match status" value="1"/>
</dbReference>
<dbReference type="EC" id="2.7.13.3" evidence="2"/>
<evidence type="ECO:0000256" key="7">
    <source>
        <dbReference type="ARBA" id="ARBA00022643"/>
    </source>
</evidence>
<dbReference type="CDD" id="cd00130">
    <property type="entry name" value="PAS"/>
    <property type="match status" value="2"/>
</dbReference>
<evidence type="ECO:0000256" key="1">
    <source>
        <dbReference type="ARBA" id="ARBA00000085"/>
    </source>
</evidence>
<evidence type="ECO:0000256" key="2">
    <source>
        <dbReference type="ARBA" id="ARBA00012438"/>
    </source>
</evidence>
<dbReference type="InterPro" id="IPR029016">
    <property type="entry name" value="GAF-like_dom_sf"/>
</dbReference>
<evidence type="ECO:0000256" key="5">
    <source>
        <dbReference type="ARBA" id="ARBA00022606"/>
    </source>
</evidence>
<reference evidence="18 19" key="1">
    <citation type="submission" date="2019-06" db="EMBL/GenBank/DDBJ databases">
        <authorList>
            <person name="Jiang L."/>
        </authorList>
    </citation>
    <scope>NUCLEOTIDE SEQUENCE [LARGE SCALE GENOMIC DNA]</scope>
    <source>
        <strain evidence="18 19">YIM 48858</strain>
    </source>
</reference>
<dbReference type="AlphaFoldDB" id="A0A5C4NCC4"/>